<protein>
    <recommendedName>
        <fullName evidence="3">Pseudouridine synthase RsuA/RluA-like domain-containing protein</fullName>
    </recommendedName>
</protein>
<dbReference type="Gene3D" id="3.30.2350.10">
    <property type="entry name" value="Pseudouridine synthase"/>
    <property type="match status" value="1"/>
</dbReference>
<comment type="similarity">
    <text evidence="1">Belongs to the pseudouridine synthase RluA family.</text>
</comment>
<organism evidence="2">
    <name type="scientific">Proboscia inermis</name>
    <dbReference type="NCBI Taxonomy" id="420281"/>
    <lineage>
        <taxon>Eukaryota</taxon>
        <taxon>Sar</taxon>
        <taxon>Stramenopiles</taxon>
        <taxon>Ochrophyta</taxon>
        <taxon>Bacillariophyta</taxon>
        <taxon>Coscinodiscophyceae</taxon>
        <taxon>Rhizosoleniophycidae</taxon>
        <taxon>Rhizosoleniales</taxon>
        <taxon>Rhizosoleniaceae</taxon>
        <taxon>Proboscia</taxon>
    </lineage>
</organism>
<proteinExistence type="inferred from homology"/>
<name>A0A7S0GDF1_9STRA</name>
<evidence type="ECO:0008006" key="3">
    <source>
        <dbReference type="Google" id="ProtNLM"/>
    </source>
</evidence>
<dbReference type="GO" id="GO:0003723">
    <property type="term" value="F:RNA binding"/>
    <property type="evidence" value="ECO:0007669"/>
    <property type="project" value="InterPro"/>
</dbReference>
<dbReference type="PANTHER" id="PTHR21600:SF87">
    <property type="entry name" value="RNA PSEUDOURIDYLATE SYNTHASE DOMAIN-CONTAINING PROTEIN 1"/>
    <property type="match status" value="1"/>
</dbReference>
<dbReference type="AlphaFoldDB" id="A0A7S0GDF1"/>
<reference evidence="2" key="1">
    <citation type="submission" date="2021-01" db="EMBL/GenBank/DDBJ databases">
        <authorList>
            <person name="Corre E."/>
            <person name="Pelletier E."/>
            <person name="Niang G."/>
            <person name="Scheremetjew M."/>
            <person name="Finn R."/>
            <person name="Kale V."/>
            <person name="Holt S."/>
            <person name="Cochrane G."/>
            <person name="Meng A."/>
            <person name="Brown T."/>
            <person name="Cohen L."/>
        </authorList>
    </citation>
    <scope>NUCLEOTIDE SEQUENCE</scope>
    <source>
        <strain evidence="2">CCAP1064/1</strain>
    </source>
</reference>
<gene>
    <name evidence="2" type="ORF">PINE0816_LOCUS9656</name>
</gene>
<dbReference type="InterPro" id="IPR020103">
    <property type="entry name" value="PsdUridine_synth_cat_dom_sf"/>
</dbReference>
<dbReference type="EMBL" id="HBEL01020716">
    <property type="protein sequence ID" value="CAD8413524.1"/>
    <property type="molecule type" value="Transcribed_RNA"/>
</dbReference>
<sequence length="116" mass="13132">MPKERLKWHVDESGKESITNWSIVTHNELGGVVPETDGVITLKLIPITGRTHQLRVHCAAEGSGIIGDSLYGDNPIEWNIEDNNDEEVLHLHSYELSFPHPKTDIVMNFSSDQIMW</sequence>
<dbReference type="InterPro" id="IPR050188">
    <property type="entry name" value="RluA_PseudoU_synthase"/>
</dbReference>
<evidence type="ECO:0000256" key="1">
    <source>
        <dbReference type="ARBA" id="ARBA00010876"/>
    </source>
</evidence>
<dbReference type="PANTHER" id="PTHR21600">
    <property type="entry name" value="MITOCHONDRIAL RNA PSEUDOURIDINE SYNTHASE"/>
    <property type="match status" value="1"/>
</dbReference>
<dbReference type="GO" id="GO:0000455">
    <property type="term" value="P:enzyme-directed rRNA pseudouridine synthesis"/>
    <property type="evidence" value="ECO:0007669"/>
    <property type="project" value="TreeGrafter"/>
</dbReference>
<evidence type="ECO:0000313" key="2">
    <source>
        <dbReference type="EMBL" id="CAD8413524.1"/>
    </source>
</evidence>
<dbReference type="GO" id="GO:0009982">
    <property type="term" value="F:pseudouridine synthase activity"/>
    <property type="evidence" value="ECO:0007669"/>
    <property type="project" value="InterPro"/>
</dbReference>
<accession>A0A7S0GDF1</accession>
<dbReference type="SUPFAM" id="SSF55120">
    <property type="entry name" value="Pseudouridine synthase"/>
    <property type="match status" value="1"/>
</dbReference>